<dbReference type="Proteomes" id="UP000531561">
    <property type="component" value="Unassembled WGS sequence"/>
</dbReference>
<accession>A0A8H6AKY3</accession>
<comment type="catalytic activity">
    <reaction evidence="6">
        <text>6-phospho-D-gluconate + NADP(+) = D-ribulose 5-phosphate + CO2 + NADPH</text>
        <dbReference type="Rhea" id="RHEA:10116"/>
        <dbReference type="ChEBI" id="CHEBI:16526"/>
        <dbReference type="ChEBI" id="CHEBI:57783"/>
        <dbReference type="ChEBI" id="CHEBI:58121"/>
        <dbReference type="ChEBI" id="CHEBI:58349"/>
        <dbReference type="ChEBI" id="CHEBI:58759"/>
        <dbReference type="EC" id="1.1.1.44"/>
    </reaction>
</comment>
<dbReference type="EC" id="1.1.1.44" evidence="6"/>
<comment type="caution">
    <text evidence="9">The sequence shown here is derived from an EMBL/GenBank/DDBJ whole genome shotgun (WGS) entry which is preliminary data.</text>
</comment>
<dbReference type="InterPro" id="IPR013328">
    <property type="entry name" value="6PGD_dom2"/>
</dbReference>
<dbReference type="Gene3D" id="1.10.1040.10">
    <property type="entry name" value="N-(1-d-carboxylethyl)-l-norvaline Dehydrogenase, domain 2"/>
    <property type="match status" value="1"/>
</dbReference>
<keyword evidence="4" id="KW-0311">Gluconate utilization</keyword>
<dbReference type="InterPro" id="IPR006113">
    <property type="entry name" value="6PGDH_Gnd/GntZ"/>
</dbReference>
<dbReference type="GO" id="GO:0019521">
    <property type="term" value="P:D-gluconate metabolic process"/>
    <property type="evidence" value="ECO:0007669"/>
    <property type="project" value="UniProtKB-KW"/>
</dbReference>
<feature type="active site" description="Proton donor" evidence="7">
    <location>
        <position position="212"/>
    </location>
</feature>
<proteinExistence type="inferred from homology"/>
<keyword evidence="6" id="KW-0521">NADP</keyword>
<gene>
    <name evidence="9" type="ORF">Bfra_011321</name>
</gene>
<dbReference type="FunFam" id="3.40.50.720:FF:000634">
    <property type="entry name" value="6-phosphogluconate dehydrogenase, decarboxylating"/>
    <property type="match status" value="1"/>
</dbReference>
<dbReference type="OrthoDB" id="434986at2759"/>
<dbReference type="Pfam" id="PF03446">
    <property type="entry name" value="NAD_binding_2"/>
    <property type="match status" value="1"/>
</dbReference>
<dbReference type="SUPFAM" id="SSF51735">
    <property type="entry name" value="NAD(P)-binding Rossmann-fold domains"/>
    <property type="match status" value="1"/>
</dbReference>
<dbReference type="InterPro" id="IPR008927">
    <property type="entry name" value="6-PGluconate_DH-like_C_sf"/>
</dbReference>
<feature type="domain" description="6-phosphogluconate dehydrogenase C-terminal" evidence="8">
    <location>
        <begin position="201"/>
        <end position="516"/>
    </location>
</feature>
<comment type="pathway">
    <text evidence="1 6">Carbohydrate degradation; pentose phosphate pathway; D-ribulose 5-phosphate from D-glucose 6-phosphate (oxidative stage): step 3/3.</text>
</comment>
<protein>
    <recommendedName>
        <fullName evidence="6">6-phosphogluconate dehydrogenase, decarboxylating</fullName>
        <ecNumber evidence="6">1.1.1.44</ecNumber>
    </recommendedName>
</protein>
<dbReference type="GO" id="GO:0006098">
    <property type="term" value="P:pentose-phosphate shunt"/>
    <property type="evidence" value="ECO:0007669"/>
    <property type="project" value="UniProtKB-UniPathway"/>
</dbReference>
<dbReference type="InterPro" id="IPR006114">
    <property type="entry name" value="6PGDH_C"/>
</dbReference>
<keyword evidence="10" id="KW-1185">Reference proteome</keyword>
<dbReference type="InterPro" id="IPR006115">
    <property type="entry name" value="6PGDH_NADP-bd"/>
</dbReference>
<name>A0A8H6AKY3_9HELO</name>
<comment type="subunit">
    <text evidence="6">Homodimer.</text>
</comment>
<dbReference type="AlphaFoldDB" id="A0A8H6AKY3"/>
<dbReference type="GO" id="GO:0004616">
    <property type="term" value="F:phosphogluconate dehydrogenase (decarboxylating) activity"/>
    <property type="evidence" value="ECO:0007669"/>
    <property type="project" value="UniProtKB-EC"/>
</dbReference>
<evidence type="ECO:0000256" key="1">
    <source>
        <dbReference type="ARBA" id="ARBA00004874"/>
    </source>
</evidence>
<evidence type="ECO:0000313" key="9">
    <source>
        <dbReference type="EMBL" id="KAF5869512.1"/>
    </source>
</evidence>
<dbReference type="UniPathway" id="UPA00115">
    <property type="reaction ID" value="UER00410"/>
</dbReference>
<evidence type="ECO:0000259" key="8">
    <source>
        <dbReference type="SMART" id="SM01350"/>
    </source>
</evidence>
<dbReference type="SUPFAM" id="SSF48179">
    <property type="entry name" value="6-phosphogluconate dehydrogenase C-terminal domain-like"/>
    <property type="match status" value="1"/>
</dbReference>
<comment type="function">
    <text evidence="6">Catalyzes the oxidative decarboxylation of 6-phosphogluconate to ribulose 5-phosphate and CO(2), with concomitant reduction of NADP to NADPH.</text>
</comment>
<dbReference type="InterPro" id="IPR006183">
    <property type="entry name" value="Pgluconate_DH"/>
</dbReference>
<evidence type="ECO:0000256" key="3">
    <source>
        <dbReference type="ARBA" id="ARBA00023002"/>
    </source>
</evidence>
<dbReference type="PIRSF" id="PIRSF000109">
    <property type="entry name" value="6PGD"/>
    <property type="match status" value="1"/>
</dbReference>
<evidence type="ECO:0000256" key="2">
    <source>
        <dbReference type="ARBA" id="ARBA00008419"/>
    </source>
</evidence>
<sequence>MSDVLVLRRRGPVILRRRPPFNVGMIGAGSMGGGMTLLLAEKGISVSVQDPSSSTVDSLIQSAKDQNITSGTLSKHTEYDSLCDSLSSPKVIFFSLPHGTVGDTVVEGLHPYLEKGDIIIDCSNENWNNTQRRQGKLVAQGVYYIGCGVSGGYQAARRGPSMCPGGQEQALNTVMPLLEKMAAKAKDGTPCVARIGEGGAGHYVKMIHNGIEHGMMSAISEAWTFMNKHLGMKYDDIGKVFEKWSAEGELKNTFLVKIGADICEQKDKSGNHVLADVQDKVVQDIDGSEGTGIWSNTQATSLHVPAPTLSTAHYLRIVSAYRGHRQQVNEAFHDSFKPSKITLKNEQEKESIIEDLRKAVYTTCLASYVQGMSIIDKANRQNKWNIDYSNIVKIWRAGCIIQSDHISSLLSQIYTSSSSSTKSETPDLLYASPIVSELTSGFEPLKRIVLKGVEHNAITPSISATLEYLKYSGNMELPTQFYEAELDYFGKHMFDSKKLDDEVGEPETGRRHFEWKKA</sequence>
<dbReference type="RefSeq" id="XP_037188461.1">
    <property type="nucleotide sequence ID" value="XM_037341649.1"/>
</dbReference>
<dbReference type="Gene3D" id="3.40.50.720">
    <property type="entry name" value="NAD(P)-binding Rossmann-like Domain"/>
    <property type="match status" value="1"/>
</dbReference>
<dbReference type="GeneID" id="59265341"/>
<dbReference type="PANTHER" id="PTHR11811">
    <property type="entry name" value="6-PHOSPHOGLUCONATE DEHYDROGENASE"/>
    <property type="match status" value="1"/>
</dbReference>
<evidence type="ECO:0000313" key="10">
    <source>
        <dbReference type="Proteomes" id="UP000531561"/>
    </source>
</evidence>
<dbReference type="EMBL" id="JABFCT010000017">
    <property type="protein sequence ID" value="KAF5869512.1"/>
    <property type="molecule type" value="Genomic_DNA"/>
</dbReference>
<evidence type="ECO:0000256" key="5">
    <source>
        <dbReference type="ARBA" id="ARBA00023126"/>
    </source>
</evidence>
<reference evidence="9 10" key="1">
    <citation type="journal article" date="2020" name="Phytopathology">
        <title>A high-quality genome resource of Botrytis fragariae, a new and rapidly spreading fungal pathogen causing strawberry gray mold in the U.S.A.</title>
        <authorList>
            <person name="Wu Y."/>
            <person name="Saski C.A."/>
            <person name="Schnabel G."/>
            <person name="Xiao S."/>
            <person name="Hu M."/>
        </authorList>
    </citation>
    <scope>NUCLEOTIDE SEQUENCE [LARGE SCALE GENOMIC DNA]</scope>
    <source>
        <strain evidence="9 10">BVB16</strain>
    </source>
</reference>
<evidence type="ECO:0000256" key="6">
    <source>
        <dbReference type="PIRNR" id="PIRNR000109"/>
    </source>
</evidence>
<dbReference type="InterPro" id="IPR036291">
    <property type="entry name" value="NAD(P)-bd_dom_sf"/>
</dbReference>
<dbReference type="Pfam" id="PF00393">
    <property type="entry name" value="6PGD"/>
    <property type="match status" value="1"/>
</dbReference>
<dbReference type="PRINTS" id="PR00076">
    <property type="entry name" value="6PGDHDRGNASE"/>
</dbReference>
<evidence type="ECO:0000256" key="7">
    <source>
        <dbReference type="PIRSR" id="PIRSR000109-1"/>
    </source>
</evidence>
<comment type="similarity">
    <text evidence="2 6">Belongs to the 6-phosphogluconate dehydrogenase family.</text>
</comment>
<feature type="active site" description="Proton acceptor" evidence="7">
    <location>
        <position position="205"/>
    </location>
</feature>
<keyword evidence="3 6" id="KW-0560">Oxidoreductase</keyword>
<evidence type="ECO:0000256" key="4">
    <source>
        <dbReference type="ARBA" id="ARBA00023064"/>
    </source>
</evidence>
<dbReference type="SMART" id="SM01350">
    <property type="entry name" value="6PGD"/>
    <property type="match status" value="1"/>
</dbReference>
<keyword evidence="5 6" id="KW-0570">Pentose shunt</keyword>
<organism evidence="9 10">
    <name type="scientific">Botrytis fragariae</name>
    <dbReference type="NCBI Taxonomy" id="1964551"/>
    <lineage>
        <taxon>Eukaryota</taxon>
        <taxon>Fungi</taxon>
        <taxon>Dikarya</taxon>
        <taxon>Ascomycota</taxon>
        <taxon>Pezizomycotina</taxon>
        <taxon>Leotiomycetes</taxon>
        <taxon>Helotiales</taxon>
        <taxon>Sclerotiniaceae</taxon>
        <taxon>Botrytis</taxon>
    </lineage>
</organism>
<dbReference type="GO" id="GO:0050661">
    <property type="term" value="F:NADP binding"/>
    <property type="evidence" value="ECO:0007669"/>
    <property type="project" value="InterPro"/>
</dbReference>